<dbReference type="InterPro" id="IPR001433">
    <property type="entry name" value="OxRdtase_FAD/NAD-bd"/>
</dbReference>
<dbReference type="GO" id="GO:0050660">
    <property type="term" value="F:flavin adenine dinucleotide binding"/>
    <property type="evidence" value="ECO:0007669"/>
    <property type="project" value="TreeGrafter"/>
</dbReference>
<keyword evidence="9" id="KW-0443">Lipid metabolism</keyword>
<dbReference type="InterPro" id="IPR023173">
    <property type="entry name" value="NADPH_Cyt_P450_Rdtase_alpha"/>
</dbReference>
<protein>
    <recommendedName>
        <fullName evidence="16">NADPH--cytochrome P450 reductase</fullName>
        <ecNumber evidence="16">1.6.2.4</ecNumber>
    </recommendedName>
</protein>
<comment type="similarity">
    <text evidence="16">In the C-terminal section; belongs to the flavoprotein pyridine nucleotide cytochrome reductase family.</text>
</comment>
<dbReference type="InterPro" id="IPR029039">
    <property type="entry name" value="Flavoprotein-like_sf"/>
</dbReference>
<dbReference type="GO" id="GO:0003958">
    <property type="term" value="F:NADPH-hemoprotein reductase activity"/>
    <property type="evidence" value="ECO:0007669"/>
    <property type="project" value="UniProtKB-EC"/>
</dbReference>
<evidence type="ECO:0000256" key="12">
    <source>
        <dbReference type="ARBA" id="ARBA00023011"/>
    </source>
</evidence>
<evidence type="ECO:0000259" key="18">
    <source>
        <dbReference type="PROSITE" id="PS50902"/>
    </source>
</evidence>
<dbReference type="PANTHER" id="PTHR19384:SF17">
    <property type="entry name" value="NADPH--CYTOCHROME P450 REDUCTASE"/>
    <property type="match status" value="1"/>
</dbReference>
<evidence type="ECO:0000256" key="11">
    <source>
        <dbReference type="ARBA" id="ARBA00023002"/>
    </source>
</evidence>
<evidence type="ECO:0000313" key="20">
    <source>
        <dbReference type="EMBL" id="CDS12045.1"/>
    </source>
</evidence>
<dbReference type="InterPro" id="IPR003097">
    <property type="entry name" value="CysJ-like_FAD-binding"/>
</dbReference>
<evidence type="ECO:0000256" key="13">
    <source>
        <dbReference type="ARBA" id="ARBA00023136"/>
    </source>
</evidence>
<comment type="cofactor">
    <cofactor evidence="2">
        <name>FAD</name>
        <dbReference type="ChEBI" id="CHEBI:57692"/>
    </cofactor>
</comment>
<keyword evidence="15" id="KW-0753">Steroid metabolism</keyword>
<accession>A0A077WXR8</accession>
<sequence length="716" mass="80605">MSKPANFVTDNKHVMLLISALGVSTVAWLASRYLFASSTPTPPPTSTASPMQKQKEEDPSNFVRIMKQQNRKVAIFYGSQTGTAEDYAKRLGKECKKRFNVSALVLDIENCDMSLLDQFPEDGVAIFVMATYGEGEPTDSAQAFWDLLDAPKFSQESDSERPLSNLRYFMFGLGNSSYAYFNWVGKLVDEKLTGLGATLIGERGQGDDDKSLEDDFEAWQEVHMPLLGDMIDNGGDVSSESSGPDTSYTVQELTDGCNDKHVYFGELGEKEQVVWDARKPYPAPLAVSQDLMTDSDRHCLHLEVDMSGSGMTYETGDHIAIWPSNNEVEIMRLARILGLHNKLETVISVKAVDDMAVKKAPFPQPTTYHAMLRHYLDICQLPSRQVLQMLVPFCQSPDVAAQLQTLVNDKDEHRKTVLESVRNLAEVLEYVIDKAGVDSVENMFKVPSEVVIECFGRLQPRYYSISSSSSESPDRVSVTAVTLQYHPDPTPDRTVFGVNTNYLWAVHAALQEDDTKQQENVPQYAIQGPHGQYFDQDNRVAKLPVHIRRSTFKLPADTTKPVIMVGPGTGVAPFRGFVHERVYQRTQLDKHVGPTVLYFGCRRSSEDFLYKNEWPALFDKLNGDNQSRIITAFSRESDKKVYVQDRLKENGEEMWDLIHNKGAYIYICGDAKRMAKDVQQTITGFAKQFGGYDDDEAISYVSQLRQDGRYQEDVWA</sequence>
<dbReference type="Gene3D" id="3.40.50.80">
    <property type="entry name" value="Nucleotide-binding domain of ferredoxin-NADP reductase (FNR) module"/>
    <property type="match status" value="1"/>
</dbReference>
<dbReference type="PRINTS" id="PR00371">
    <property type="entry name" value="FPNCR"/>
</dbReference>
<evidence type="ECO:0000256" key="9">
    <source>
        <dbReference type="ARBA" id="ARBA00022955"/>
    </source>
</evidence>
<dbReference type="InterPro" id="IPR001094">
    <property type="entry name" value="Flavdoxin-like"/>
</dbReference>
<name>A0A077WXR8_9FUNG</name>
<evidence type="ECO:0000256" key="7">
    <source>
        <dbReference type="ARBA" id="ARBA00022827"/>
    </source>
</evidence>
<dbReference type="SUPFAM" id="SSF63380">
    <property type="entry name" value="Riboflavin synthase domain-like"/>
    <property type="match status" value="1"/>
</dbReference>
<keyword evidence="8 16" id="KW-0521">NADP</keyword>
<keyword evidence="3" id="KW-0285">Flavoprotein</keyword>
<keyword evidence="4" id="KW-0288">FMN</keyword>
<keyword evidence="13 16" id="KW-0472">Membrane</keyword>
<dbReference type="SUPFAM" id="SSF52343">
    <property type="entry name" value="Ferredoxin reductase-like, C-terminal NADP-linked domain"/>
    <property type="match status" value="1"/>
</dbReference>
<dbReference type="Gene3D" id="3.40.50.360">
    <property type="match status" value="1"/>
</dbReference>
<keyword evidence="11 16" id="KW-0560">Oxidoreductase</keyword>
<dbReference type="Pfam" id="PF00175">
    <property type="entry name" value="NAD_binding_1"/>
    <property type="match status" value="1"/>
</dbReference>
<dbReference type="Pfam" id="PF00258">
    <property type="entry name" value="Flavodoxin_1"/>
    <property type="match status" value="1"/>
</dbReference>
<dbReference type="GO" id="GO:0010181">
    <property type="term" value="F:FMN binding"/>
    <property type="evidence" value="ECO:0007669"/>
    <property type="project" value="InterPro"/>
</dbReference>
<dbReference type="Pfam" id="PF00667">
    <property type="entry name" value="FAD_binding_1"/>
    <property type="match status" value="1"/>
</dbReference>
<dbReference type="InterPro" id="IPR017927">
    <property type="entry name" value="FAD-bd_FR_type"/>
</dbReference>
<keyword evidence="7" id="KW-0274">FAD</keyword>
<dbReference type="InterPro" id="IPR039261">
    <property type="entry name" value="FNR_nucleotide-bd"/>
</dbReference>
<keyword evidence="10" id="KW-1133">Transmembrane helix</keyword>
<keyword evidence="6 16" id="KW-0256">Endoplasmic reticulum</keyword>
<evidence type="ECO:0000256" key="17">
    <source>
        <dbReference type="SAM" id="MobiDB-lite"/>
    </source>
</evidence>
<evidence type="ECO:0000256" key="15">
    <source>
        <dbReference type="ARBA" id="ARBA00023221"/>
    </source>
</evidence>
<feature type="domain" description="Flavodoxin-like" evidence="18">
    <location>
        <begin position="73"/>
        <end position="224"/>
    </location>
</feature>
<evidence type="ECO:0000256" key="3">
    <source>
        <dbReference type="ARBA" id="ARBA00022630"/>
    </source>
</evidence>
<comment type="subcellular location">
    <subcellularLocation>
        <location evidence="16">Endoplasmic reticulum membrane</location>
    </subcellularLocation>
</comment>
<dbReference type="InterPro" id="IPR008254">
    <property type="entry name" value="Flavodoxin/NO_synth"/>
</dbReference>
<dbReference type="FunFam" id="3.40.50.80:FF:000001">
    <property type="entry name" value="NADPH--cytochrome P450 reductase 1"/>
    <property type="match status" value="1"/>
</dbReference>
<dbReference type="PROSITE" id="PS51384">
    <property type="entry name" value="FAD_FR"/>
    <property type="match status" value="1"/>
</dbReference>
<feature type="domain" description="FAD-binding FR-type" evidence="19">
    <location>
        <begin position="278"/>
        <end position="536"/>
    </location>
</feature>
<evidence type="ECO:0000256" key="10">
    <source>
        <dbReference type="ARBA" id="ARBA00022989"/>
    </source>
</evidence>
<keyword evidence="14" id="KW-1207">Sterol metabolism</keyword>
<dbReference type="PRINTS" id="PR00369">
    <property type="entry name" value="FLAVODOXIN"/>
</dbReference>
<evidence type="ECO:0000256" key="4">
    <source>
        <dbReference type="ARBA" id="ARBA00022643"/>
    </source>
</evidence>
<dbReference type="PIRSF" id="PIRSF000208">
    <property type="entry name" value="P450R"/>
    <property type="match status" value="1"/>
</dbReference>
<dbReference type="GO" id="GO:0005829">
    <property type="term" value="C:cytosol"/>
    <property type="evidence" value="ECO:0007669"/>
    <property type="project" value="TreeGrafter"/>
</dbReference>
<feature type="region of interest" description="Disordered" evidence="17">
    <location>
        <begin position="38"/>
        <end position="59"/>
    </location>
</feature>
<dbReference type="EC" id="1.6.2.4" evidence="16"/>
<dbReference type="InterPro" id="IPR023208">
    <property type="entry name" value="P450R"/>
</dbReference>
<keyword evidence="9" id="KW-0444">Lipid biosynthesis</keyword>
<keyword evidence="12" id="KW-0756">Sterol biosynthesis</keyword>
<dbReference type="Gene3D" id="1.20.990.10">
    <property type="entry name" value="NADPH-cytochrome p450 Reductase, Chain A, domain 3"/>
    <property type="match status" value="1"/>
</dbReference>
<comment type="function">
    <text evidence="16">This enzyme is required for electron transfer from NADP to cytochrome P450.</text>
</comment>
<evidence type="ECO:0000259" key="19">
    <source>
        <dbReference type="PROSITE" id="PS51384"/>
    </source>
</evidence>
<dbReference type="InterPro" id="IPR017938">
    <property type="entry name" value="Riboflavin_synthase-like_b-brl"/>
</dbReference>
<evidence type="ECO:0000256" key="2">
    <source>
        <dbReference type="ARBA" id="ARBA00001974"/>
    </source>
</evidence>
<dbReference type="SUPFAM" id="SSF52218">
    <property type="entry name" value="Flavoproteins"/>
    <property type="match status" value="1"/>
</dbReference>
<dbReference type="Gene3D" id="2.40.30.10">
    <property type="entry name" value="Translation factors"/>
    <property type="match status" value="2"/>
</dbReference>
<dbReference type="PROSITE" id="PS50902">
    <property type="entry name" value="FLAVODOXIN_LIKE"/>
    <property type="match status" value="1"/>
</dbReference>
<evidence type="ECO:0000256" key="5">
    <source>
        <dbReference type="ARBA" id="ARBA00022692"/>
    </source>
</evidence>
<dbReference type="EMBL" id="LK023357">
    <property type="protein sequence ID" value="CDS12045.1"/>
    <property type="molecule type" value="Genomic_DNA"/>
</dbReference>
<dbReference type="InterPro" id="IPR001709">
    <property type="entry name" value="Flavoprot_Pyr_Nucl_cyt_Rdtase"/>
</dbReference>
<keyword evidence="9" id="KW-0752">Steroid biosynthesis</keyword>
<dbReference type="GO" id="GO:0005789">
    <property type="term" value="C:endoplasmic reticulum membrane"/>
    <property type="evidence" value="ECO:0007669"/>
    <property type="project" value="UniProtKB-SubCell"/>
</dbReference>
<evidence type="ECO:0000256" key="8">
    <source>
        <dbReference type="ARBA" id="ARBA00022857"/>
    </source>
</evidence>
<dbReference type="AlphaFoldDB" id="A0A077WXR8"/>
<dbReference type="PANTHER" id="PTHR19384">
    <property type="entry name" value="NITRIC OXIDE SYNTHASE-RELATED"/>
    <property type="match status" value="1"/>
</dbReference>
<proteinExistence type="inferred from homology"/>
<comment type="cofactor">
    <cofactor evidence="1">
        <name>FMN</name>
        <dbReference type="ChEBI" id="CHEBI:58210"/>
    </cofactor>
</comment>
<gene>
    <name evidence="20" type="ORF">LRAMOSA04240</name>
</gene>
<evidence type="ECO:0000256" key="14">
    <source>
        <dbReference type="ARBA" id="ARBA00023166"/>
    </source>
</evidence>
<reference evidence="20" key="1">
    <citation type="journal article" date="2014" name="Genome Announc.">
        <title>De novo whole-genome sequence and genome annotation of Lichtheimia ramosa.</title>
        <authorList>
            <person name="Linde J."/>
            <person name="Schwartze V."/>
            <person name="Binder U."/>
            <person name="Lass-Florl C."/>
            <person name="Voigt K."/>
            <person name="Horn F."/>
        </authorList>
    </citation>
    <scope>NUCLEOTIDE SEQUENCE</scope>
    <source>
        <strain evidence="20">JMRC FSU:6197</strain>
    </source>
</reference>
<evidence type="ECO:0000256" key="6">
    <source>
        <dbReference type="ARBA" id="ARBA00022824"/>
    </source>
</evidence>
<dbReference type="GO" id="GO:0016126">
    <property type="term" value="P:sterol biosynthetic process"/>
    <property type="evidence" value="ECO:0007669"/>
    <property type="project" value="UniProtKB-KW"/>
</dbReference>
<dbReference type="OrthoDB" id="1856718at2759"/>
<evidence type="ECO:0000256" key="16">
    <source>
        <dbReference type="PIRNR" id="PIRNR000208"/>
    </source>
</evidence>
<keyword evidence="5" id="KW-0812">Transmembrane</keyword>
<organism evidence="20">
    <name type="scientific">Lichtheimia ramosa</name>
    <dbReference type="NCBI Taxonomy" id="688394"/>
    <lineage>
        <taxon>Eukaryota</taxon>
        <taxon>Fungi</taxon>
        <taxon>Fungi incertae sedis</taxon>
        <taxon>Mucoromycota</taxon>
        <taxon>Mucoromycotina</taxon>
        <taxon>Mucoromycetes</taxon>
        <taxon>Mucorales</taxon>
        <taxon>Lichtheimiaceae</taxon>
        <taxon>Lichtheimia</taxon>
    </lineage>
</organism>
<evidence type="ECO:0000256" key="1">
    <source>
        <dbReference type="ARBA" id="ARBA00001917"/>
    </source>
</evidence>
<comment type="catalytic activity">
    <reaction evidence="16">
        <text>2 oxidized [cytochrome P450] + NADPH = 2 reduced [cytochrome P450] + NADP(+) + H(+)</text>
        <dbReference type="Rhea" id="RHEA:24040"/>
        <dbReference type="Rhea" id="RHEA-COMP:14627"/>
        <dbReference type="Rhea" id="RHEA-COMP:14628"/>
        <dbReference type="ChEBI" id="CHEBI:15378"/>
        <dbReference type="ChEBI" id="CHEBI:55376"/>
        <dbReference type="ChEBI" id="CHEBI:57783"/>
        <dbReference type="ChEBI" id="CHEBI:58349"/>
        <dbReference type="ChEBI" id="CHEBI:60344"/>
        <dbReference type="EC" id="1.6.2.4"/>
    </reaction>
</comment>